<organism evidence="1 2">
    <name type="scientific">Camellia lanceoleosa</name>
    <dbReference type="NCBI Taxonomy" id="1840588"/>
    <lineage>
        <taxon>Eukaryota</taxon>
        <taxon>Viridiplantae</taxon>
        <taxon>Streptophyta</taxon>
        <taxon>Embryophyta</taxon>
        <taxon>Tracheophyta</taxon>
        <taxon>Spermatophyta</taxon>
        <taxon>Magnoliopsida</taxon>
        <taxon>eudicotyledons</taxon>
        <taxon>Gunneridae</taxon>
        <taxon>Pentapetalae</taxon>
        <taxon>asterids</taxon>
        <taxon>Ericales</taxon>
        <taxon>Theaceae</taxon>
        <taxon>Camellia</taxon>
    </lineage>
</organism>
<gene>
    <name evidence="1" type="ORF">LOK49_LG08G00136</name>
</gene>
<sequence>MKEAIVYSCKDFDSEGRYLFLSVIMNQMRYPNNYTHFFSYVLLYLIQNTTSGVGLSLEIEKLFESVLRSRGGPKPVYESMVLDGIPDNMH</sequence>
<protein>
    <submittedName>
        <fullName evidence="1">CCR4-NOT transcription complex subunit 1</fullName>
    </submittedName>
</protein>
<evidence type="ECO:0000313" key="1">
    <source>
        <dbReference type="EMBL" id="KAI8002859.1"/>
    </source>
</evidence>
<name>A0ACC0GQH1_9ERIC</name>
<dbReference type="EMBL" id="CM045766">
    <property type="protein sequence ID" value="KAI8002859.1"/>
    <property type="molecule type" value="Genomic_DNA"/>
</dbReference>
<reference evidence="1 2" key="1">
    <citation type="journal article" date="2022" name="Plant J.">
        <title>Chromosome-level genome of Camellia lanceoleosa provides a valuable resource for understanding genome evolution and self-incompatibility.</title>
        <authorList>
            <person name="Gong W."/>
            <person name="Xiao S."/>
            <person name="Wang L."/>
            <person name="Liao Z."/>
            <person name="Chang Y."/>
            <person name="Mo W."/>
            <person name="Hu G."/>
            <person name="Li W."/>
            <person name="Zhao G."/>
            <person name="Zhu H."/>
            <person name="Hu X."/>
            <person name="Ji K."/>
            <person name="Xiang X."/>
            <person name="Song Q."/>
            <person name="Yuan D."/>
            <person name="Jin S."/>
            <person name="Zhang L."/>
        </authorList>
    </citation>
    <scope>NUCLEOTIDE SEQUENCE [LARGE SCALE GENOMIC DNA]</scope>
    <source>
        <strain evidence="1">SQ_2022a</strain>
    </source>
</reference>
<evidence type="ECO:0000313" key="2">
    <source>
        <dbReference type="Proteomes" id="UP001060215"/>
    </source>
</evidence>
<accession>A0ACC0GQH1</accession>
<proteinExistence type="predicted"/>
<dbReference type="Proteomes" id="UP001060215">
    <property type="component" value="Chromosome 9"/>
</dbReference>
<keyword evidence="2" id="KW-1185">Reference proteome</keyword>
<comment type="caution">
    <text evidence="1">The sequence shown here is derived from an EMBL/GenBank/DDBJ whole genome shotgun (WGS) entry which is preliminary data.</text>
</comment>